<comment type="caution">
    <text evidence="1">The sequence shown here is derived from an EMBL/GenBank/DDBJ whole genome shotgun (WGS) entry which is preliminary data.</text>
</comment>
<gene>
    <name evidence="1" type="ORF">E2F48_14650</name>
</gene>
<dbReference type="AlphaFoldDB" id="A0A4R5TMW9"/>
<proteinExistence type="predicted"/>
<evidence type="ECO:0000313" key="2">
    <source>
        <dbReference type="Proteomes" id="UP000295411"/>
    </source>
</evidence>
<reference evidence="1 2" key="1">
    <citation type="submission" date="2019-03" db="EMBL/GenBank/DDBJ databases">
        <title>Arthrobacter sp. nov., an bacterium isolated from biocrust in Mu Us Desert.</title>
        <authorList>
            <person name="Lixiong L."/>
        </authorList>
    </citation>
    <scope>NUCLEOTIDE SEQUENCE [LARGE SCALE GENOMIC DNA]</scope>
    <source>
        <strain evidence="1 2">SLN-3</strain>
    </source>
</reference>
<organism evidence="1 2">
    <name type="scientific">Arthrobacter crusticola</name>
    <dbReference type="NCBI Taxonomy" id="2547960"/>
    <lineage>
        <taxon>Bacteria</taxon>
        <taxon>Bacillati</taxon>
        <taxon>Actinomycetota</taxon>
        <taxon>Actinomycetes</taxon>
        <taxon>Micrococcales</taxon>
        <taxon>Micrococcaceae</taxon>
        <taxon>Arthrobacter</taxon>
    </lineage>
</organism>
<sequence length="134" mass="13811">MPKPTEGYAAAGQIVLVNSSRHPVTLKKVELQEPQGLDLVEAHLLMVEEGAGATFGAGSTVPRDVQHRRWWAAAEPAVGSEIPAGATGNLVLAVTDGAGGGGVTDGARVTYSTGFRSYTLTYDFGITLAADACP</sequence>
<evidence type="ECO:0000313" key="1">
    <source>
        <dbReference type="EMBL" id="TDK24025.1"/>
    </source>
</evidence>
<dbReference type="EMBL" id="SMTK01000005">
    <property type="protein sequence ID" value="TDK24025.1"/>
    <property type="molecule type" value="Genomic_DNA"/>
</dbReference>
<protein>
    <submittedName>
        <fullName evidence="1">Uncharacterized protein</fullName>
    </submittedName>
</protein>
<keyword evidence="2" id="KW-1185">Reference proteome</keyword>
<dbReference type="Proteomes" id="UP000295411">
    <property type="component" value="Unassembled WGS sequence"/>
</dbReference>
<accession>A0A4R5TMW9</accession>
<name>A0A4R5TMW9_9MICC</name>
<dbReference type="OrthoDB" id="9832094at2"/>
<dbReference type="RefSeq" id="WP_133404709.1">
    <property type="nucleotide sequence ID" value="NZ_SMTK01000005.1"/>
</dbReference>